<keyword evidence="2 4" id="KW-0862">Zinc</keyword>
<dbReference type="InterPro" id="IPR050129">
    <property type="entry name" value="Zn_alcohol_dh"/>
</dbReference>
<name>A0ABT4RL74_9ACTN</name>
<evidence type="ECO:0000256" key="2">
    <source>
        <dbReference type="ARBA" id="ARBA00022833"/>
    </source>
</evidence>
<dbReference type="Proteomes" id="UP001147700">
    <property type="component" value="Unassembled WGS sequence"/>
</dbReference>
<keyword evidence="3" id="KW-0560">Oxidoreductase</keyword>
<sequence length="333" mass="34753">MRAALVHAPGDLRVEEVADPVAGPGEAVLQVGAAASCHTDVKSLLRGHPSLGPFPARLGHEFAGTIEAVGEGVDTVQVGDVVFCGNSAPCGECRQCRRGRESLCEDLLYVLGGFAEKVLLPARLVAKNLHPIPDGVPLALAPIAEPLACAVHALDVVEVPERVTILGGGSLGLMLCALAASAGARPTVLDPHPERLELATRFGAAKTVIATRGPQDIEQGGDADLVLEAVGRPEAWELAVAMAAPGGTVNLFGGCARGTTFTVPTARVHYEEVTLLGTYHHAPRYLARALEVLAAGEYPWADLVGPEITLDQLPDALAGRLHDPQPAKYSVRF</sequence>
<proteinExistence type="inferred from homology"/>
<evidence type="ECO:0000259" key="6">
    <source>
        <dbReference type="Pfam" id="PF08240"/>
    </source>
</evidence>
<evidence type="ECO:0000256" key="3">
    <source>
        <dbReference type="ARBA" id="ARBA00023002"/>
    </source>
</evidence>
<dbReference type="InterPro" id="IPR011032">
    <property type="entry name" value="GroES-like_sf"/>
</dbReference>
<evidence type="ECO:0000313" key="7">
    <source>
        <dbReference type="EMBL" id="MDA0139250.1"/>
    </source>
</evidence>
<dbReference type="InterPro" id="IPR002328">
    <property type="entry name" value="ADH_Zn_CS"/>
</dbReference>
<dbReference type="SUPFAM" id="SSF51735">
    <property type="entry name" value="NAD(P)-binding Rossmann-fold domains"/>
    <property type="match status" value="1"/>
</dbReference>
<dbReference type="Pfam" id="PF00107">
    <property type="entry name" value="ADH_zinc_N"/>
    <property type="match status" value="1"/>
</dbReference>
<reference evidence="7" key="1">
    <citation type="submission" date="2022-10" db="EMBL/GenBank/DDBJ databases">
        <title>The WGS of Solirubrobacter sp. CPCC 204708.</title>
        <authorList>
            <person name="Jiang Z."/>
        </authorList>
    </citation>
    <scope>NUCLEOTIDE SEQUENCE</scope>
    <source>
        <strain evidence="7">CPCC 204708</strain>
    </source>
</reference>
<dbReference type="EMBL" id="JAPCID010000023">
    <property type="protein sequence ID" value="MDA0139250.1"/>
    <property type="molecule type" value="Genomic_DNA"/>
</dbReference>
<organism evidence="7 8">
    <name type="scientific">Solirubrobacter deserti</name>
    <dbReference type="NCBI Taxonomy" id="2282478"/>
    <lineage>
        <taxon>Bacteria</taxon>
        <taxon>Bacillati</taxon>
        <taxon>Actinomycetota</taxon>
        <taxon>Thermoleophilia</taxon>
        <taxon>Solirubrobacterales</taxon>
        <taxon>Solirubrobacteraceae</taxon>
        <taxon>Solirubrobacter</taxon>
    </lineage>
</organism>
<comment type="similarity">
    <text evidence="4">Belongs to the zinc-containing alcohol dehydrogenase family.</text>
</comment>
<evidence type="ECO:0000256" key="1">
    <source>
        <dbReference type="ARBA" id="ARBA00022723"/>
    </source>
</evidence>
<feature type="domain" description="Alcohol dehydrogenase-like C-terminal" evidence="5">
    <location>
        <begin position="171"/>
        <end position="292"/>
    </location>
</feature>
<dbReference type="Pfam" id="PF08240">
    <property type="entry name" value="ADH_N"/>
    <property type="match status" value="1"/>
</dbReference>
<dbReference type="InterPro" id="IPR036291">
    <property type="entry name" value="NAD(P)-bd_dom_sf"/>
</dbReference>
<protein>
    <submittedName>
        <fullName evidence="7">Alcohol dehydrogenase catalytic domain-containing protein</fullName>
    </submittedName>
</protein>
<dbReference type="Gene3D" id="3.90.180.10">
    <property type="entry name" value="Medium-chain alcohol dehydrogenases, catalytic domain"/>
    <property type="match status" value="1"/>
</dbReference>
<dbReference type="SUPFAM" id="SSF50129">
    <property type="entry name" value="GroES-like"/>
    <property type="match status" value="1"/>
</dbReference>
<dbReference type="PANTHER" id="PTHR43401">
    <property type="entry name" value="L-THREONINE 3-DEHYDROGENASE"/>
    <property type="match status" value="1"/>
</dbReference>
<comment type="caution">
    <text evidence="7">The sequence shown here is derived from an EMBL/GenBank/DDBJ whole genome shotgun (WGS) entry which is preliminary data.</text>
</comment>
<dbReference type="InterPro" id="IPR013149">
    <property type="entry name" value="ADH-like_C"/>
</dbReference>
<keyword evidence="8" id="KW-1185">Reference proteome</keyword>
<evidence type="ECO:0000313" key="8">
    <source>
        <dbReference type="Proteomes" id="UP001147700"/>
    </source>
</evidence>
<evidence type="ECO:0000259" key="5">
    <source>
        <dbReference type="Pfam" id="PF00107"/>
    </source>
</evidence>
<keyword evidence="1 4" id="KW-0479">Metal-binding</keyword>
<dbReference type="InterPro" id="IPR013154">
    <property type="entry name" value="ADH-like_N"/>
</dbReference>
<feature type="domain" description="Alcohol dehydrogenase-like N-terminal" evidence="6">
    <location>
        <begin position="23"/>
        <end position="127"/>
    </location>
</feature>
<evidence type="ECO:0000256" key="4">
    <source>
        <dbReference type="RuleBase" id="RU361277"/>
    </source>
</evidence>
<comment type="cofactor">
    <cofactor evidence="4">
        <name>Zn(2+)</name>
        <dbReference type="ChEBI" id="CHEBI:29105"/>
    </cofactor>
</comment>
<gene>
    <name evidence="7" type="ORF">OJ962_17240</name>
</gene>
<dbReference type="PROSITE" id="PS00059">
    <property type="entry name" value="ADH_ZINC"/>
    <property type="match status" value="1"/>
</dbReference>
<dbReference type="Gene3D" id="3.40.50.720">
    <property type="entry name" value="NAD(P)-binding Rossmann-like Domain"/>
    <property type="match status" value="1"/>
</dbReference>
<accession>A0ABT4RL74</accession>
<dbReference type="RefSeq" id="WP_202956633.1">
    <property type="nucleotide sequence ID" value="NZ_JAPCID010000023.1"/>
</dbReference>
<dbReference type="PANTHER" id="PTHR43401:SF2">
    <property type="entry name" value="L-THREONINE 3-DEHYDROGENASE"/>
    <property type="match status" value="1"/>
</dbReference>